<evidence type="ECO:0008006" key="9">
    <source>
        <dbReference type="Google" id="ProtNLM"/>
    </source>
</evidence>
<evidence type="ECO:0000313" key="7">
    <source>
        <dbReference type="EMBL" id="KNX37484.1"/>
    </source>
</evidence>
<proteinExistence type="inferred from homology"/>
<dbReference type="Gene3D" id="2.60.120.10">
    <property type="entry name" value="Jelly Rolls"/>
    <property type="match status" value="1"/>
</dbReference>
<dbReference type="GO" id="GO:0008198">
    <property type="term" value="F:ferrous iron binding"/>
    <property type="evidence" value="ECO:0007669"/>
    <property type="project" value="TreeGrafter"/>
</dbReference>
<dbReference type="InterPro" id="IPR014710">
    <property type="entry name" value="RmlC-like_jellyroll"/>
</dbReference>
<feature type="binding site" evidence="6">
    <location>
        <position position="71"/>
    </location>
    <ligand>
        <name>Fe cation</name>
        <dbReference type="ChEBI" id="CHEBI:24875"/>
        <note>catalytic</note>
    </ligand>
</feature>
<dbReference type="Proteomes" id="UP000037397">
    <property type="component" value="Unassembled WGS sequence"/>
</dbReference>
<keyword evidence="5 6" id="KW-0408">Iron</keyword>
<organism evidence="7 8">
    <name type="scientific">Luteipulveratus halotolerans</name>
    <dbReference type="NCBI Taxonomy" id="1631356"/>
    <lineage>
        <taxon>Bacteria</taxon>
        <taxon>Bacillati</taxon>
        <taxon>Actinomycetota</taxon>
        <taxon>Actinomycetes</taxon>
        <taxon>Micrococcales</taxon>
        <taxon>Dermacoccaceae</taxon>
        <taxon>Luteipulveratus</taxon>
    </lineage>
</organism>
<dbReference type="InterPro" id="IPR011051">
    <property type="entry name" value="RmlC_Cupin_sf"/>
</dbReference>
<reference evidence="8" key="1">
    <citation type="submission" date="2015-03" db="EMBL/GenBank/DDBJ databases">
        <title>Luteipulveratus halotolerans sp. nov., a novel actinobacterium (Dermacoccaceae) from Sarawak, Malaysia.</title>
        <authorList>
            <person name="Juboi H."/>
            <person name="Basik A."/>
            <person name="Shamsul S.S."/>
            <person name="Arnold P."/>
            <person name="Schmitt E.K."/>
            <person name="Sanglier J.-J."/>
            <person name="Yeo T."/>
        </authorList>
    </citation>
    <scope>NUCLEOTIDE SEQUENCE [LARGE SCALE GENOMIC DNA]</scope>
    <source>
        <strain evidence="8">C296001</strain>
    </source>
</reference>
<keyword evidence="4" id="KW-0560">Oxidoreductase</keyword>
<dbReference type="AlphaFoldDB" id="A0A0L6CIE6"/>
<dbReference type="EMBL" id="LAIR01000002">
    <property type="protein sequence ID" value="KNX37484.1"/>
    <property type="molecule type" value="Genomic_DNA"/>
</dbReference>
<gene>
    <name evidence="7" type="ORF">VV01_10530</name>
</gene>
<evidence type="ECO:0000256" key="4">
    <source>
        <dbReference type="ARBA" id="ARBA00023002"/>
    </source>
</evidence>
<protein>
    <recommendedName>
        <fullName evidence="9">Cysteine dioxygenase</fullName>
    </recommendedName>
</protein>
<dbReference type="GO" id="GO:0016702">
    <property type="term" value="F:oxidoreductase activity, acting on single donors with incorporation of molecular oxygen, incorporation of two atoms of oxygen"/>
    <property type="evidence" value="ECO:0007669"/>
    <property type="project" value="InterPro"/>
</dbReference>
<dbReference type="RefSeq" id="WP_050669841.1">
    <property type="nucleotide sequence ID" value="NZ_LAIR01000002.1"/>
</dbReference>
<keyword evidence="8" id="KW-1185">Reference proteome</keyword>
<feature type="binding site" evidence="6">
    <location>
        <position position="73"/>
    </location>
    <ligand>
        <name>Fe cation</name>
        <dbReference type="ChEBI" id="CHEBI:24875"/>
        <note>catalytic</note>
    </ligand>
</feature>
<sequence>MTTTSETTRPSTGQVTRSHLLLTLRLFAEDPALAELVDLDATERTWHQVTSTPQLQVWVIAWPPGTSTGWHDHGGAIGAFRVVRGSLDEHSWAAGEQRRRLGAGDLRMFSGTHIHDVRNVGARPALSVHAYSPNLASMTRYTLTDGRLAVADVDEGEQW</sequence>
<comment type="similarity">
    <text evidence="1">Belongs to the cysteine dioxygenase family.</text>
</comment>
<evidence type="ECO:0000256" key="3">
    <source>
        <dbReference type="ARBA" id="ARBA00022964"/>
    </source>
</evidence>
<keyword evidence="2 6" id="KW-0479">Metal-binding</keyword>
<evidence type="ECO:0000256" key="5">
    <source>
        <dbReference type="ARBA" id="ARBA00023004"/>
    </source>
</evidence>
<dbReference type="CDD" id="cd10548">
    <property type="entry name" value="cupin_CDO"/>
    <property type="match status" value="1"/>
</dbReference>
<dbReference type="PANTHER" id="PTHR12918:SF1">
    <property type="entry name" value="CYSTEINE DIOXYGENASE TYPE 1"/>
    <property type="match status" value="1"/>
</dbReference>
<dbReference type="PANTHER" id="PTHR12918">
    <property type="entry name" value="CYSTEINE DIOXYGENASE"/>
    <property type="match status" value="1"/>
</dbReference>
<feature type="binding site" evidence="6">
    <location>
        <position position="115"/>
    </location>
    <ligand>
        <name>Fe cation</name>
        <dbReference type="ChEBI" id="CHEBI:24875"/>
        <note>catalytic</note>
    </ligand>
</feature>
<dbReference type="STRING" id="1631356.VV01_10530"/>
<keyword evidence="3" id="KW-0223">Dioxygenase</keyword>
<evidence type="ECO:0000256" key="2">
    <source>
        <dbReference type="ARBA" id="ARBA00022723"/>
    </source>
</evidence>
<dbReference type="InterPro" id="IPR010300">
    <property type="entry name" value="CDO_1"/>
</dbReference>
<dbReference type="Pfam" id="PF05995">
    <property type="entry name" value="CDO_I"/>
    <property type="match status" value="1"/>
</dbReference>
<evidence type="ECO:0000256" key="1">
    <source>
        <dbReference type="ARBA" id="ARBA00006622"/>
    </source>
</evidence>
<evidence type="ECO:0000313" key="8">
    <source>
        <dbReference type="Proteomes" id="UP000037397"/>
    </source>
</evidence>
<evidence type="ECO:0000256" key="6">
    <source>
        <dbReference type="PIRSR" id="PIRSR610300-51"/>
    </source>
</evidence>
<comment type="caution">
    <text evidence="7">The sequence shown here is derived from an EMBL/GenBank/DDBJ whole genome shotgun (WGS) entry which is preliminary data.</text>
</comment>
<dbReference type="SUPFAM" id="SSF51182">
    <property type="entry name" value="RmlC-like cupins"/>
    <property type="match status" value="1"/>
</dbReference>
<name>A0A0L6CIE6_9MICO</name>
<accession>A0A0L6CIE6</accession>